<reference evidence="2 3" key="1">
    <citation type="submission" date="2015-03" db="EMBL/GenBank/DDBJ databases">
        <title>Genomic characterization of Dehalococcoides mccartyi strain 11a5, an unusal plasmid-containing chloroethene dechlorinator.</title>
        <authorList>
            <person name="Zhao S."/>
            <person name="Ding C."/>
            <person name="He J."/>
        </authorList>
    </citation>
    <scope>NUCLEOTIDE SEQUENCE [LARGE SCALE GENOMIC DNA]</scope>
    <source>
        <strain evidence="2 3">11a5</strain>
    </source>
</reference>
<dbReference type="AlphaFoldDB" id="A0A142VA44"/>
<accession>A0A142VA44</accession>
<proteinExistence type="predicted"/>
<protein>
    <recommendedName>
        <fullName evidence="1">Type I restriction enzyme R protein N-terminal domain-containing protein</fullName>
    </recommendedName>
</protein>
<sequence length="255" mass="29304">MLDEKQTRKAILDARKMVEEVAKADGNEAETRRRIERIFESILGYDVFKHISREHAVHGVGDTEYCDFAIQIENGATSKPVILVEIKRVNVDLLTKHMKQTSSYAINVGCEWAILTNGREWRLYHISFGQPPEVTMLANWDLMKDNPADLVDKFGLISYKEIKKDTLSHLWQKSNVLSPQNMLRAVLSEEALNLYRRELKKVTKVTVTPEEIVGAVRRLLNESAMTEMEKIRICLPEKRVVTRKTAKTDTCECDI</sequence>
<dbReference type="EMBL" id="CP011127">
    <property type="protein sequence ID" value="AMU86642.1"/>
    <property type="molecule type" value="Genomic_DNA"/>
</dbReference>
<dbReference type="RefSeq" id="WP_015407768.1">
    <property type="nucleotide sequence ID" value="NZ_CP011127.1"/>
</dbReference>
<dbReference type="OrthoDB" id="9815272at2"/>
<dbReference type="Pfam" id="PF13588">
    <property type="entry name" value="HSDR_N_2"/>
    <property type="match status" value="1"/>
</dbReference>
<name>A0A142VA44_9CHLR</name>
<evidence type="ECO:0000313" key="3">
    <source>
        <dbReference type="Proteomes" id="UP000076394"/>
    </source>
</evidence>
<gene>
    <name evidence="2" type="ORF">Dm11a5_0816</name>
</gene>
<dbReference type="InterPro" id="IPR029464">
    <property type="entry name" value="HSDR_N"/>
</dbReference>
<evidence type="ECO:0000313" key="2">
    <source>
        <dbReference type="EMBL" id="AMU86642.1"/>
    </source>
</evidence>
<dbReference type="PATRIC" id="fig|61435.8.peg.814"/>
<feature type="domain" description="Type I restriction enzyme R protein N-terminal" evidence="1">
    <location>
        <begin position="28"/>
        <end position="127"/>
    </location>
</feature>
<organism evidence="2 3">
    <name type="scientific">Dehalococcoides mccartyi</name>
    <dbReference type="NCBI Taxonomy" id="61435"/>
    <lineage>
        <taxon>Bacteria</taxon>
        <taxon>Bacillati</taxon>
        <taxon>Chloroflexota</taxon>
        <taxon>Dehalococcoidia</taxon>
        <taxon>Dehalococcoidales</taxon>
        <taxon>Dehalococcoidaceae</taxon>
        <taxon>Dehalococcoides</taxon>
    </lineage>
</organism>
<dbReference type="Proteomes" id="UP000076394">
    <property type="component" value="Chromosome"/>
</dbReference>
<evidence type="ECO:0000259" key="1">
    <source>
        <dbReference type="Pfam" id="PF13588"/>
    </source>
</evidence>